<gene>
    <name evidence="1" type="ORF">VZC37_22545</name>
</gene>
<keyword evidence="1" id="KW-0808">Transferase</keyword>
<evidence type="ECO:0000313" key="1">
    <source>
        <dbReference type="EMBL" id="MEE3853134.1"/>
    </source>
</evidence>
<keyword evidence="2" id="KW-1185">Reference proteome</keyword>
<dbReference type="EC" id="2.8.2.-" evidence="1"/>
<dbReference type="GO" id="GO:0016740">
    <property type="term" value="F:transferase activity"/>
    <property type="evidence" value="ECO:0007669"/>
    <property type="project" value="UniProtKB-KW"/>
</dbReference>
<dbReference type="Gene3D" id="3.40.50.300">
    <property type="entry name" value="P-loop containing nucleotide triphosphate hydrolases"/>
    <property type="match status" value="1"/>
</dbReference>
<dbReference type="EMBL" id="JAZDUF010000008">
    <property type="protein sequence ID" value="MEE3853134.1"/>
    <property type="molecule type" value="Genomic_DNA"/>
</dbReference>
<organism evidence="1 2">
    <name type="scientific">Gordonia sesuvii</name>
    <dbReference type="NCBI Taxonomy" id="3116777"/>
    <lineage>
        <taxon>Bacteria</taxon>
        <taxon>Bacillati</taxon>
        <taxon>Actinomycetota</taxon>
        <taxon>Actinomycetes</taxon>
        <taxon>Mycobacteriales</taxon>
        <taxon>Gordoniaceae</taxon>
        <taxon>Gordonia</taxon>
    </lineage>
</organism>
<proteinExistence type="predicted"/>
<dbReference type="Pfam" id="PF13469">
    <property type="entry name" value="Sulfotransfer_3"/>
    <property type="match status" value="1"/>
</dbReference>
<sequence length="418" mass="46128">MSGWTPPPRSLDAAAIYAAADADRRDHPDRYRLGLEAVDLVVERAAGKYGHAALGDPTLWQSGVEQYLASAAEDGRLNALGARTAQDTAVAKLRARAATAEFLHSHPGVEDRAVTPPIVIVGGWRTGTTFLFRLLARDPRLRAPLPSELYAPWRMAALDPDEREHRIEASSGGHALLHRLNPTMAAVHDSGARLPEECVLGMGISMRNWAFSSTTRLDSYAAWLAGEDFRGEYAGHRRMLQMLDDGSRRRWVLKAPAHTAELSALAATYPGAVIVHLHRDIVETVSSGASLFATYRSTYSDEVDGSDVGRFQIEQTELWFRRALEFRNSVAAQTVTCVDIDYRDLVADTSAAVRDIYAAADLEAPDVLAMLEAHHAAQPRGAKGRHHYAPEHFGIRPDEVRERMRFYDDSRLRAGRSS</sequence>
<dbReference type="InterPro" id="IPR027417">
    <property type="entry name" value="P-loop_NTPase"/>
</dbReference>
<dbReference type="PANTHER" id="PTHR36451:SF1">
    <property type="entry name" value="OMEGA-HYDROXY-BETA-DIHYDROMENAQUINONE-9 SULFOTRANSFERASE STF3"/>
    <property type="match status" value="1"/>
</dbReference>
<protein>
    <submittedName>
        <fullName evidence="1">Sulfotransferase</fullName>
        <ecNumber evidence="1">2.8.2.-</ecNumber>
    </submittedName>
</protein>
<dbReference type="SUPFAM" id="SSF52540">
    <property type="entry name" value="P-loop containing nucleoside triphosphate hydrolases"/>
    <property type="match status" value="1"/>
</dbReference>
<name>A0ABU7MJ50_9ACTN</name>
<dbReference type="RefSeq" id="WP_330435990.1">
    <property type="nucleotide sequence ID" value="NZ_JAZDUF010000008.1"/>
</dbReference>
<dbReference type="PANTHER" id="PTHR36451">
    <property type="entry name" value="PAPS-DEPENDENT SULFOTRANSFERASE STF3"/>
    <property type="match status" value="1"/>
</dbReference>
<reference evidence="1 2" key="1">
    <citation type="submission" date="2024-01" db="EMBL/GenBank/DDBJ databases">
        <title>Draft genome sequence of Gordonia sp. LSe1-13.</title>
        <authorList>
            <person name="Suphannarot A."/>
            <person name="Mingma R."/>
        </authorList>
    </citation>
    <scope>NUCLEOTIDE SEQUENCE [LARGE SCALE GENOMIC DNA]</scope>
    <source>
        <strain evidence="1 2">LSe1-13</strain>
    </source>
</reference>
<comment type="caution">
    <text evidence="1">The sequence shown here is derived from an EMBL/GenBank/DDBJ whole genome shotgun (WGS) entry which is preliminary data.</text>
</comment>
<accession>A0ABU7MJ50</accession>
<evidence type="ECO:0000313" key="2">
    <source>
        <dbReference type="Proteomes" id="UP001347146"/>
    </source>
</evidence>
<dbReference type="Proteomes" id="UP001347146">
    <property type="component" value="Unassembled WGS sequence"/>
</dbReference>
<dbReference type="InterPro" id="IPR052736">
    <property type="entry name" value="Stf3_sulfotransferase"/>
</dbReference>